<reference evidence="1 2" key="1">
    <citation type="submission" date="2018-12" db="EMBL/GenBank/DDBJ databases">
        <authorList>
            <consortium name="Pathogen Informatics"/>
        </authorList>
    </citation>
    <scope>NUCLEOTIDE SEQUENCE [LARGE SCALE GENOMIC DNA]</scope>
    <source>
        <strain evidence="1 2">NCTC9695</strain>
    </source>
</reference>
<organism evidence="1 2">
    <name type="scientific">Chromobacterium violaceum</name>
    <dbReference type="NCBI Taxonomy" id="536"/>
    <lineage>
        <taxon>Bacteria</taxon>
        <taxon>Pseudomonadati</taxon>
        <taxon>Pseudomonadota</taxon>
        <taxon>Betaproteobacteria</taxon>
        <taxon>Neisseriales</taxon>
        <taxon>Chromobacteriaceae</taxon>
        <taxon>Chromobacterium</taxon>
    </lineage>
</organism>
<sequence length="48" mass="5397">MQRHNLEHYNPPPDTGLDVIYADDCLLVLDKPAACCRCRDAARTRPTA</sequence>
<evidence type="ECO:0000313" key="1">
    <source>
        <dbReference type="EMBL" id="VEB44975.1"/>
    </source>
</evidence>
<evidence type="ECO:0000313" key="2">
    <source>
        <dbReference type="Proteomes" id="UP000275777"/>
    </source>
</evidence>
<gene>
    <name evidence="1" type="ORF">NCTC9695_05479</name>
</gene>
<accession>A0A447TJD1</accession>
<dbReference type="Proteomes" id="UP000275777">
    <property type="component" value="Chromosome"/>
</dbReference>
<protein>
    <recommendedName>
        <fullName evidence="3">Ribosomal large subunit pseudouridine synthase A</fullName>
    </recommendedName>
</protein>
<name>A0A447TJD1_CHRVL</name>
<evidence type="ECO:0008006" key="3">
    <source>
        <dbReference type="Google" id="ProtNLM"/>
    </source>
</evidence>
<dbReference type="AlphaFoldDB" id="A0A447TJD1"/>
<proteinExistence type="predicted"/>
<dbReference type="EMBL" id="LR134182">
    <property type="protein sequence ID" value="VEB44975.1"/>
    <property type="molecule type" value="Genomic_DNA"/>
</dbReference>